<evidence type="ECO:0000256" key="1">
    <source>
        <dbReference type="SAM" id="MobiDB-lite"/>
    </source>
</evidence>
<accession>A0AAW8FJC2</accession>
<reference evidence="2" key="1">
    <citation type="submission" date="2023-07" db="EMBL/GenBank/DDBJ databases">
        <title>Comparative genomics of wheat-associated soil bacteria to identify genetic determinants of phenazine resistance.</title>
        <authorList>
            <person name="Mouncey N."/>
        </authorList>
    </citation>
    <scope>NUCLEOTIDE SEQUENCE</scope>
    <source>
        <strain evidence="2">V4I22</strain>
    </source>
</reference>
<comment type="caution">
    <text evidence="2">The sequence shown here is derived from an EMBL/GenBank/DDBJ whole genome shotgun (WGS) entry which is preliminary data.</text>
</comment>
<evidence type="ECO:0000313" key="2">
    <source>
        <dbReference type="EMBL" id="MDQ0909157.1"/>
    </source>
</evidence>
<evidence type="ECO:0000313" key="3">
    <source>
        <dbReference type="Proteomes" id="UP001234216"/>
    </source>
</evidence>
<sequence>MVAMTSETHALKGWDSGFVQSLTSRVRPWRSTSFTSRRHSRPAFRTRAPVDSVGVVRELRECYSPGSPEDS</sequence>
<name>A0AAW8FJC2_9ACTN</name>
<protein>
    <submittedName>
        <fullName evidence="2">Uncharacterized protein</fullName>
    </submittedName>
</protein>
<organism evidence="2 3">
    <name type="scientific">Streptomyces canus</name>
    <dbReference type="NCBI Taxonomy" id="58343"/>
    <lineage>
        <taxon>Bacteria</taxon>
        <taxon>Bacillati</taxon>
        <taxon>Actinomycetota</taxon>
        <taxon>Actinomycetes</taxon>
        <taxon>Kitasatosporales</taxon>
        <taxon>Streptomycetaceae</taxon>
        <taxon>Streptomyces</taxon>
        <taxon>Streptomyces aurantiacus group</taxon>
    </lineage>
</organism>
<feature type="region of interest" description="Disordered" evidence="1">
    <location>
        <begin position="30"/>
        <end position="49"/>
    </location>
</feature>
<dbReference type="AlphaFoldDB" id="A0AAW8FJC2"/>
<gene>
    <name evidence="2" type="ORF">QFZ22_005142</name>
</gene>
<dbReference type="EMBL" id="JAUSZV010000005">
    <property type="protein sequence ID" value="MDQ0909157.1"/>
    <property type="molecule type" value="Genomic_DNA"/>
</dbReference>
<proteinExistence type="predicted"/>
<dbReference type="Proteomes" id="UP001234216">
    <property type="component" value="Unassembled WGS sequence"/>
</dbReference>